<dbReference type="EMBL" id="ABYK01000043">
    <property type="protein sequence ID" value="EDZ92863.1"/>
    <property type="molecule type" value="Genomic_DNA"/>
</dbReference>
<accession>B5W6F5</accession>
<protein>
    <submittedName>
        <fullName evidence="1">Uncharacterized protein</fullName>
    </submittedName>
</protein>
<reference evidence="1 2" key="1">
    <citation type="journal article" date="2011" name="Appl. Environ. Microbiol.">
        <title>Contribution of a Sodium Ion Gradient to Energy Conservation during Fermentation in the Cyanobacterium Arthrospira (Spirulina) maxima CS-328.</title>
        <authorList>
            <person name="Carrieri D."/>
            <person name="Ananyev G."/>
            <person name="Lenz O."/>
            <person name="Bryant D.A."/>
            <person name="Dismukes G.C."/>
        </authorList>
    </citation>
    <scope>NUCLEOTIDE SEQUENCE [LARGE SCALE GENOMIC DNA]</scope>
    <source>
        <strain evidence="1 2">CS-328</strain>
    </source>
</reference>
<name>B5W6F5_LIMMA</name>
<evidence type="ECO:0000313" key="1">
    <source>
        <dbReference type="EMBL" id="EDZ92863.1"/>
    </source>
</evidence>
<dbReference type="Proteomes" id="UP000004061">
    <property type="component" value="Unassembled WGS sequence"/>
</dbReference>
<keyword evidence="2" id="KW-1185">Reference proteome</keyword>
<sequence>MQECVLSRQLYKLIYHLAKHDISCVYLIFPRFIYDPEYLYIKLAFLIKHISYSDFLCAFNKIVKPELVHKFEWNLQNTVIQAKSFLQ</sequence>
<organism evidence="1 2">
    <name type="scientific">Limnospira maxima CS-328</name>
    <dbReference type="NCBI Taxonomy" id="513049"/>
    <lineage>
        <taxon>Bacteria</taxon>
        <taxon>Bacillati</taxon>
        <taxon>Cyanobacteriota</taxon>
        <taxon>Cyanophyceae</taxon>
        <taxon>Oscillatoriophycideae</taxon>
        <taxon>Oscillatoriales</taxon>
        <taxon>Sirenicapillariaceae</taxon>
        <taxon>Limnospira</taxon>
    </lineage>
</organism>
<dbReference type="AlphaFoldDB" id="B5W6F5"/>
<gene>
    <name evidence="1" type="ORF">AmaxDRAFT_4354</name>
</gene>
<proteinExistence type="predicted"/>
<comment type="caution">
    <text evidence="1">The sequence shown here is derived from an EMBL/GenBank/DDBJ whole genome shotgun (WGS) entry which is preliminary data.</text>
</comment>
<evidence type="ECO:0000313" key="2">
    <source>
        <dbReference type="Proteomes" id="UP000004061"/>
    </source>
</evidence>